<keyword evidence="1" id="KW-0808">Transferase</keyword>
<keyword evidence="2" id="KW-0012">Acyltransferase</keyword>
<comment type="similarity">
    <text evidence="3">Belongs to the acetyltransferase family. RimJ subfamily.</text>
</comment>
<dbReference type="Pfam" id="PF13302">
    <property type="entry name" value="Acetyltransf_3"/>
    <property type="match status" value="1"/>
</dbReference>
<feature type="domain" description="N-acetyltransferase" evidence="4">
    <location>
        <begin position="1"/>
        <end position="97"/>
    </location>
</feature>
<dbReference type="InterPro" id="IPR000182">
    <property type="entry name" value="GNAT_dom"/>
</dbReference>
<accession>A0ABQ2P065</accession>
<proteinExistence type="inferred from homology"/>
<sequence>MNESTYYKVLAHMMRYYPIEGLVGLHEYWGQGYMKEALISAIESGFNNMALNRINAYVALENVNSVKLLERLGFKNEGIYREKHLFRGKYYDHYSFSLLKSDWNQIRS</sequence>
<protein>
    <recommendedName>
        <fullName evidence="4">N-acetyltransferase domain-containing protein</fullName>
    </recommendedName>
</protein>
<evidence type="ECO:0000313" key="5">
    <source>
        <dbReference type="EMBL" id="GGP14744.1"/>
    </source>
</evidence>
<reference evidence="6" key="1">
    <citation type="journal article" date="2019" name="Int. J. Syst. Evol. Microbiol.">
        <title>The Global Catalogue of Microorganisms (GCM) 10K type strain sequencing project: providing services to taxonomists for standard genome sequencing and annotation.</title>
        <authorList>
            <consortium name="The Broad Institute Genomics Platform"/>
            <consortium name="The Broad Institute Genome Sequencing Center for Infectious Disease"/>
            <person name="Wu L."/>
            <person name="Ma J."/>
        </authorList>
    </citation>
    <scope>NUCLEOTIDE SEQUENCE [LARGE SCALE GENOMIC DNA]</scope>
    <source>
        <strain evidence="6">CGMCC 1.7693</strain>
    </source>
</reference>
<dbReference type="SUPFAM" id="SSF55729">
    <property type="entry name" value="Acyl-CoA N-acyltransferases (Nat)"/>
    <property type="match status" value="1"/>
</dbReference>
<dbReference type="Proteomes" id="UP000641206">
    <property type="component" value="Unassembled WGS sequence"/>
</dbReference>
<dbReference type="Gene3D" id="3.40.630.30">
    <property type="match status" value="1"/>
</dbReference>
<evidence type="ECO:0000256" key="3">
    <source>
        <dbReference type="ARBA" id="ARBA00038502"/>
    </source>
</evidence>
<gene>
    <name evidence="5" type="ORF">GCM10011346_39980</name>
</gene>
<evidence type="ECO:0000256" key="1">
    <source>
        <dbReference type="ARBA" id="ARBA00022679"/>
    </source>
</evidence>
<dbReference type="PANTHER" id="PTHR43792:SF8">
    <property type="entry name" value="[RIBOSOMAL PROTEIN US5]-ALANINE N-ACETYLTRANSFERASE"/>
    <property type="match status" value="1"/>
</dbReference>
<dbReference type="InterPro" id="IPR051531">
    <property type="entry name" value="N-acetyltransferase"/>
</dbReference>
<comment type="caution">
    <text evidence="5">The sequence shown here is derived from an EMBL/GenBank/DDBJ whole genome shotgun (WGS) entry which is preliminary data.</text>
</comment>
<dbReference type="PANTHER" id="PTHR43792">
    <property type="entry name" value="GNAT FAMILY, PUTATIVE (AFU_ORTHOLOGUE AFUA_3G00765)-RELATED-RELATED"/>
    <property type="match status" value="1"/>
</dbReference>
<evidence type="ECO:0000256" key="2">
    <source>
        <dbReference type="ARBA" id="ARBA00023315"/>
    </source>
</evidence>
<name>A0ABQ2P065_9BACI</name>
<dbReference type="EMBL" id="BMLW01000013">
    <property type="protein sequence ID" value="GGP14744.1"/>
    <property type="molecule type" value="Genomic_DNA"/>
</dbReference>
<keyword evidence="6" id="KW-1185">Reference proteome</keyword>
<dbReference type="PROSITE" id="PS51186">
    <property type="entry name" value="GNAT"/>
    <property type="match status" value="1"/>
</dbReference>
<evidence type="ECO:0000313" key="6">
    <source>
        <dbReference type="Proteomes" id="UP000641206"/>
    </source>
</evidence>
<organism evidence="5 6">
    <name type="scientific">Oceanobacillus neutriphilus</name>
    <dbReference type="NCBI Taxonomy" id="531815"/>
    <lineage>
        <taxon>Bacteria</taxon>
        <taxon>Bacillati</taxon>
        <taxon>Bacillota</taxon>
        <taxon>Bacilli</taxon>
        <taxon>Bacillales</taxon>
        <taxon>Bacillaceae</taxon>
        <taxon>Oceanobacillus</taxon>
    </lineage>
</organism>
<evidence type="ECO:0000259" key="4">
    <source>
        <dbReference type="PROSITE" id="PS51186"/>
    </source>
</evidence>
<dbReference type="InterPro" id="IPR016181">
    <property type="entry name" value="Acyl_CoA_acyltransferase"/>
</dbReference>